<sequence length="73" mass="8179">MPLPEKGKKYLIVFCKSCDKGFRVMDRPVEEGEKLDIQGPKSLKCRGCGHVATYDPREMRRAAVGPKPASKRS</sequence>
<dbReference type="EMBL" id="CP013244">
    <property type="protein sequence ID" value="ANP46971.1"/>
    <property type="molecule type" value="Genomic_DNA"/>
</dbReference>
<dbReference type="STRING" id="1759059.ATE48_14125"/>
<dbReference type="AlphaFoldDB" id="A0A1B1AKA2"/>
<dbReference type="OrthoDB" id="7189707at2"/>
<organism evidence="1 2">
    <name type="scientific">Candidatus Viadribacter manganicus</name>
    <dbReference type="NCBI Taxonomy" id="1759059"/>
    <lineage>
        <taxon>Bacteria</taxon>
        <taxon>Pseudomonadati</taxon>
        <taxon>Pseudomonadota</taxon>
        <taxon>Alphaproteobacteria</taxon>
        <taxon>Hyphomonadales</taxon>
        <taxon>Hyphomonadaceae</taxon>
        <taxon>Candidatus Viadribacter</taxon>
    </lineage>
</organism>
<dbReference type="InParanoid" id="A0A1B1AKA2"/>
<accession>A0A1B1AKA2</accession>
<evidence type="ECO:0000313" key="2">
    <source>
        <dbReference type="Proteomes" id="UP000092498"/>
    </source>
</evidence>
<protein>
    <submittedName>
        <fullName evidence="1">Uncharacterized protein</fullName>
    </submittedName>
</protein>
<dbReference type="KEGG" id="cbot:ATE48_14125"/>
<keyword evidence="2" id="KW-1185">Reference proteome</keyword>
<reference evidence="1 2" key="1">
    <citation type="submission" date="2015-11" db="EMBL/GenBank/DDBJ databases">
        <title>Whole-Genome Sequence of Candidatus Oderbacter manganicum from the National Park Lower Oder Valley, Germany.</title>
        <authorList>
            <person name="Braun B."/>
            <person name="Liere K."/>
            <person name="Szewzyk U."/>
        </authorList>
    </citation>
    <scope>NUCLEOTIDE SEQUENCE [LARGE SCALE GENOMIC DNA]</scope>
    <source>
        <strain evidence="1 2">OTSz_A_272</strain>
    </source>
</reference>
<dbReference type="Proteomes" id="UP000092498">
    <property type="component" value="Chromosome"/>
</dbReference>
<evidence type="ECO:0000313" key="1">
    <source>
        <dbReference type="EMBL" id="ANP46971.1"/>
    </source>
</evidence>
<proteinExistence type="predicted"/>
<dbReference type="RefSeq" id="WP_066772558.1">
    <property type="nucleotide sequence ID" value="NZ_CP013244.1"/>
</dbReference>
<name>A0A1B1AKA2_9PROT</name>
<gene>
    <name evidence="1" type="ORF">ATE48_14125</name>
</gene>